<dbReference type="InterPro" id="IPR023346">
    <property type="entry name" value="Lysozyme-like_dom_sf"/>
</dbReference>
<gene>
    <name evidence="7" type="ORF">NCTC11470_01304</name>
</gene>
<dbReference type="EC" id="3.2.1.17" evidence="6"/>
<dbReference type="PANTHER" id="PTHR38107">
    <property type="match status" value="1"/>
</dbReference>
<dbReference type="GO" id="GO:0042742">
    <property type="term" value="P:defense response to bacterium"/>
    <property type="evidence" value="ECO:0007669"/>
    <property type="project" value="UniProtKB-KW"/>
</dbReference>
<dbReference type="RefSeq" id="WP_004708671.1">
    <property type="nucleotide sequence ID" value="NZ_CP023964.1"/>
</dbReference>
<sequence length="171" mass="18620">MTPTLRNKVLGAAAGGAIAIAGALLGGHGGVEGREYRAYYDVAGVLTVCDGHTGSDIIRHKQYSDQECDALLQQDLLPIKARVDRAVQVPVGDYTRAALYSFTYNIGQTAFINSTLLKKLNSGDIAAACDELRRWIMAGGKRWQGLINRREIERELCMMPAPVVKKVAEDK</sequence>
<dbReference type="CDD" id="cd16900">
    <property type="entry name" value="endolysin_R21-like"/>
    <property type="match status" value="1"/>
</dbReference>
<evidence type="ECO:0000313" key="7">
    <source>
        <dbReference type="EMBL" id="SUP76276.1"/>
    </source>
</evidence>
<evidence type="ECO:0000256" key="5">
    <source>
        <dbReference type="ARBA" id="ARBA00023295"/>
    </source>
</evidence>
<proteinExistence type="inferred from homology"/>
<dbReference type="InterPro" id="IPR034690">
    <property type="entry name" value="Endolysin_T4_type"/>
</dbReference>
<dbReference type="EMBL" id="UHJA01000001">
    <property type="protein sequence ID" value="SUP76276.1"/>
    <property type="molecule type" value="Genomic_DNA"/>
</dbReference>
<dbReference type="AlphaFoldDB" id="A0A380PRP9"/>
<keyword evidence="3 6" id="KW-0081">Bacteriolytic enzyme</keyword>
<dbReference type="Pfam" id="PF00959">
    <property type="entry name" value="Phage_lysozyme"/>
    <property type="match status" value="1"/>
</dbReference>
<evidence type="ECO:0000256" key="3">
    <source>
        <dbReference type="ARBA" id="ARBA00022638"/>
    </source>
</evidence>
<dbReference type="GO" id="GO:0031640">
    <property type="term" value="P:killing of cells of another organism"/>
    <property type="evidence" value="ECO:0007669"/>
    <property type="project" value="UniProtKB-KW"/>
</dbReference>
<keyword evidence="4 6" id="KW-0378">Hydrolase</keyword>
<dbReference type="InterPro" id="IPR051018">
    <property type="entry name" value="Bacteriophage_GH24"/>
</dbReference>
<dbReference type="Proteomes" id="UP000254835">
    <property type="component" value="Unassembled WGS sequence"/>
</dbReference>
<protein>
    <recommendedName>
        <fullName evidence="6">Lysozyme</fullName>
        <ecNumber evidence="6">3.2.1.17</ecNumber>
    </recommendedName>
</protein>
<dbReference type="InterPro" id="IPR043688">
    <property type="entry name" value="SAR_endolysin-like"/>
</dbReference>
<keyword evidence="2 6" id="KW-0929">Antimicrobial</keyword>
<evidence type="ECO:0000256" key="1">
    <source>
        <dbReference type="ARBA" id="ARBA00000632"/>
    </source>
</evidence>
<dbReference type="InterPro" id="IPR002196">
    <property type="entry name" value="Glyco_hydro_24"/>
</dbReference>
<dbReference type="HAMAP" id="MF_04110">
    <property type="entry name" value="ENDOLYSIN_T4"/>
    <property type="match status" value="1"/>
</dbReference>
<dbReference type="Gene3D" id="1.10.530.40">
    <property type="match status" value="1"/>
</dbReference>
<comment type="similarity">
    <text evidence="6">Belongs to the glycosyl hydrolase 24 family.</text>
</comment>
<dbReference type="HAMAP" id="MF_04136">
    <property type="entry name" value="SAR_ENDOLYSIN"/>
    <property type="match status" value="1"/>
</dbReference>
<dbReference type="GO" id="GO:0016998">
    <property type="term" value="P:cell wall macromolecule catabolic process"/>
    <property type="evidence" value="ECO:0007669"/>
    <property type="project" value="InterPro"/>
</dbReference>
<dbReference type="SUPFAM" id="SSF53955">
    <property type="entry name" value="Lysozyme-like"/>
    <property type="match status" value="1"/>
</dbReference>
<evidence type="ECO:0000256" key="4">
    <source>
        <dbReference type="ARBA" id="ARBA00022801"/>
    </source>
</evidence>
<evidence type="ECO:0000256" key="2">
    <source>
        <dbReference type="ARBA" id="ARBA00022529"/>
    </source>
</evidence>
<keyword evidence="5 6" id="KW-0326">Glycosidase</keyword>
<dbReference type="GO" id="GO:0009253">
    <property type="term" value="P:peptidoglycan catabolic process"/>
    <property type="evidence" value="ECO:0007669"/>
    <property type="project" value="InterPro"/>
</dbReference>
<dbReference type="GO" id="GO:0003796">
    <property type="term" value="F:lysozyme activity"/>
    <property type="evidence" value="ECO:0007669"/>
    <property type="project" value="UniProtKB-EC"/>
</dbReference>
<dbReference type="PANTHER" id="PTHR38107:SF3">
    <property type="entry name" value="LYSOZYME RRRD-RELATED"/>
    <property type="match status" value="1"/>
</dbReference>
<dbReference type="InterPro" id="IPR023347">
    <property type="entry name" value="Lysozyme_dom_sf"/>
</dbReference>
<evidence type="ECO:0000313" key="8">
    <source>
        <dbReference type="Proteomes" id="UP000254835"/>
    </source>
</evidence>
<name>A0A380PRP9_YERFR</name>
<comment type="catalytic activity">
    <reaction evidence="1 6">
        <text>Hydrolysis of (1-&gt;4)-beta-linkages between N-acetylmuramic acid and N-acetyl-D-glucosamine residues in a peptidoglycan and between N-acetyl-D-glucosamine residues in chitodextrins.</text>
        <dbReference type="EC" id="3.2.1.17"/>
    </reaction>
</comment>
<organism evidence="7 8">
    <name type="scientific">Yersinia frederiksenii</name>
    <dbReference type="NCBI Taxonomy" id="29484"/>
    <lineage>
        <taxon>Bacteria</taxon>
        <taxon>Pseudomonadati</taxon>
        <taxon>Pseudomonadota</taxon>
        <taxon>Gammaproteobacteria</taxon>
        <taxon>Enterobacterales</taxon>
        <taxon>Yersiniaceae</taxon>
        <taxon>Yersinia</taxon>
    </lineage>
</organism>
<accession>A0A380PRP9</accession>
<dbReference type="OrthoDB" id="8141296at2"/>
<reference evidence="7 8" key="1">
    <citation type="submission" date="2018-06" db="EMBL/GenBank/DDBJ databases">
        <authorList>
            <consortium name="Pathogen Informatics"/>
            <person name="Doyle S."/>
        </authorList>
    </citation>
    <scope>NUCLEOTIDE SEQUENCE [LARGE SCALE GENOMIC DNA]</scope>
    <source>
        <strain evidence="7 8">NCTC11470</strain>
    </source>
</reference>
<evidence type="ECO:0000256" key="6">
    <source>
        <dbReference type="RuleBase" id="RU003788"/>
    </source>
</evidence>
<dbReference type="GeneID" id="57906537"/>